<reference evidence="2" key="1">
    <citation type="submission" date="2021-01" db="EMBL/GenBank/DDBJ databases">
        <authorList>
            <person name="Corre E."/>
            <person name="Pelletier E."/>
            <person name="Niang G."/>
            <person name="Scheremetjew M."/>
            <person name="Finn R."/>
            <person name="Kale V."/>
            <person name="Holt S."/>
            <person name="Cochrane G."/>
            <person name="Meng A."/>
            <person name="Brown T."/>
            <person name="Cohen L."/>
        </authorList>
    </citation>
    <scope>NUCLEOTIDE SEQUENCE</scope>
    <source>
        <strain evidence="2">PLY182g</strain>
    </source>
</reference>
<gene>
    <name evidence="2" type="ORF">CPEL01642_LOCUS4640</name>
</gene>
<dbReference type="InterPro" id="IPR036034">
    <property type="entry name" value="PDZ_sf"/>
</dbReference>
<feature type="domain" description="PDZ" evidence="1">
    <location>
        <begin position="18"/>
        <end position="98"/>
    </location>
</feature>
<name>A0A7S0L408_9EUKA</name>
<organism evidence="2">
    <name type="scientific">Coccolithus braarudii</name>
    <dbReference type="NCBI Taxonomy" id="221442"/>
    <lineage>
        <taxon>Eukaryota</taxon>
        <taxon>Haptista</taxon>
        <taxon>Haptophyta</taxon>
        <taxon>Prymnesiophyceae</taxon>
        <taxon>Coccolithales</taxon>
        <taxon>Coccolithaceae</taxon>
        <taxon>Coccolithus</taxon>
    </lineage>
</organism>
<evidence type="ECO:0000259" key="1">
    <source>
        <dbReference type="PROSITE" id="PS50106"/>
    </source>
</evidence>
<dbReference type="InterPro" id="IPR001478">
    <property type="entry name" value="PDZ"/>
</dbReference>
<evidence type="ECO:0000313" key="2">
    <source>
        <dbReference type="EMBL" id="CAD8601310.1"/>
    </source>
</evidence>
<proteinExistence type="predicted"/>
<dbReference type="Gene3D" id="2.30.42.10">
    <property type="match status" value="1"/>
</dbReference>
<protein>
    <recommendedName>
        <fullName evidence="1">PDZ domain-containing protein</fullName>
    </recommendedName>
</protein>
<dbReference type="EMBL" id="HBEY01009610">
    <property type="protein sequence ID" value="CAD8601310.1"/>
    <property type="molecule type" value="Transcribed_RNA"/>
</dbReference>
<dbReference type="AlphaFoldDB" id="A0A7S0L408"/>
<accession>A0A7S0L408</accession>
<sequence>MEQMEGYDSVGTVRKLVAVTLNRPNCKTRLGISLENVQAGRFPLVKRVAPDGIAADLLQPGDVLTAFGGITTDIGTPAVTELLKEATGALQLVVERRVLMTSENAITVDEHQPTDEVPPAAALAFSAHPPLPNPVDKSGPASLLDADERLALRIEDTLRLASALKLAVAGHADNKARSISIVTERSQVEKREAVESAALAASRATEARCREEFEAKLKMALEEAVKTSKIEQEEAVLNAIRQTEERCSEAQRVAVAAVTASLQRAMGQSEDTVAESAAATAFQEAAASAGAALAAALQVQNKFNEAYDELPFSDTKVTEPVSEGVAGTNAAGDNLYFF</sequence>
<dbReference type="SUPFAM" id="SSF50156">
    <property type="entry name" value="PDZ domain-like"/>
    <property type="match status" value="1"/>
</dbReference>
<dbReference type="PROSITE" id="PS50106">
    <property type="entry name" value="PDZ"/>
    <property type="match status" value="1"/>
</dbReference>
<dbReference type="SMART" id="SM00228">
    <property type="entry name" value="PDZ"/>
    <property type="match status" value="1"/>
</dbReference>